<dbReference type="InterPro" id="IPR013762">
    <property type="entry name" value="Integrase-like_cat_sf"/>
</dbReference>
<comment type="caution">
    <text evidence="3">The sequence shown here is derived from an EMBL/GenBank/DDBJ whole genome shotgun (WGS) entry which is preliminary data.</text>
</comment>
<sequence>MAALDRAMLHLCFAGALRACELVGLCIGDLHMQPYASLVIHGNGRRQRCSPLWKEALKAWLAVRGTVATPEVFINARGEAMARSGFQYILRRHTKAAS</sequence>
<keyword evidence="4" id="KW-1185">Reference proteome</keyword>
<dbReference type="GO" id="GO:0006310">
    <property type="term" value="P:DNA recombination"/>
    <property type="evidence" value="ECO:0007669"/>
    <property type="project" value="UniProtKB-KW"/>
</dbReference>
<gene>
    <name evidence="3" type="ORF">BZM27_36980</name>
</gene>
<evidence type="ECO:0000313" key="4">
    <source>
        <dbReference type="Proteomes" id="UP000294200"/>
    </source>
</evidence>
<dbReference type="PROSITE" id="PS51898">
    <property type="entry name" value="TYR_RECOMBINASE"/>
    <property type="match status" value="1"/>
</dbReference>
<dbReference type="Gene3D" id="1.10.443.10">
    <property type="entry name" value="Intergrase catalytic core"/>
    <property type="match status" value="1"/>
</dbReference>
<organism evidence="3 4">
    <name type="scientific">Paraburkholderia steynii</name>
    <dbReference type="NCBI Taxonomy" id="1245441"/>
    <lineage>
        <taxon>Bacteria</taxon>
        <taxon>Pseudomonadati</taxon>
        <taxon>Pseudomonadota</taxon>
        <taxon>Betaproteobacteria</taxon>
        <taxon>Burkholderiales</taxon>
        <taxon>Burkholderiaceae</taxon>
        <taxon>Paraburkholderia</taxon>
    </lineage>
</organism>
<dbReference type="InterPro" id="IPR002104">
    <property type="entry name" value="Integrase_catalytic"/>
</dbReference>
<keyword evidence="1" id="KW-0233">DNA recombination</keyword>
<dbReference type="Proteomes" id="UP000294200">
    <property type="component" value="Unassembled WGS sequence"/>
</dbReference>
<dbReference type="EMBL" id="MWML01000204">
    <property type="protein sequence ID" value="TCG04979.1"/>
    <property type="molecule type" value="Genomic_DNA"/>
</dbReference>
<evidence type="ECO:0000259" key="2">
    <source>
        <dbReference type="PROSITE" id="PS51898"/>
    </source>
</evidence>
<protein>
    <recommendedName>
        <fullName evidence="2">Tyr recombinase domain-containing protein</fullName>
    </recommendedName>
</protein>
<accession>A0A4R0XDM0</accession>
<dbReference type="SUPFAM" id="SSF56349">
    <property type="entry name" value="DNA breaking-rejoining enzymes"/>
    <property type="match status" value="1"/>
</dbReference>
<proteinExistence type="predicted"/>
<evidence type="ECO:0000256" key="1">
    <source>
        <dbReference type="ARBA" id="ARBA00023172"/>
    </source>
</evidence>
<dbReference type="GO" id="GO:0015074">
    <property type="term" value="P:DNA integration"/>
    <property type="evidence" value="ECO:0007669"/>
    <property type="project" value="InterPro"/>
</dbReference>
<reference evidence="3 4" key="1">
    <citation type="submission" date="2017-02" db="EMBL/GenBank/DDBJ databases">
        <title>Paraburkholderia sophoroidis sp. nov. and Paraburkholderia steynii sp. nov. rhizobial symbionts of the fynbos legume Hypocalyptus sophoroides.</title>
        <authorList>
            <person name="Steenkamp E.T."/>
            <person name="Beukes C.W."/>
            <person name="Van Zyl E."/>
            <person name="Avontuur J."/>
            <person name="Chan W.Y."/>
            <person name="Hassen A."/>
            <person name="Palmer M."/>
            <person name="Mthombeni L."/>
            <person name="Phalane F."/>
            <person name="Sereme K."/>
            <person name="Venter S.N."/>
        </authorList>
    </citation>
    <scope>NUCLEOTIDE SEQUENCE [LARGE SCALE GENOMIC DNA]</scope>
    <source>
        <strain evidence="3 4">HC1.1ba</strain>
    </source>
</reference>
<feature type="domain" description="Tyr recombinase" evidence="2">
    <location>
        <begin position="1"/>
        <end position="98"/>
    </location>
</feature>
<dbReference type="AlphaFoldDB" id="A0A4R0XDM0"/>
<evidence type="ECO:0000313" key="3">
    <source>
        <dbReference type="EMBL" id="TCG04979.1"/>
    </source>
</evidence>
<dbReference type="GO" id="GO:0003677">
    <property type="term" value="F:DNA binding"/>
    <property type="evidence" value="ECO:0007669"/>
    <property type="project" value="InterPro"/>
</dbReference>
<name>A0A4R0XDM0_9BURK</name>
<dbReference type="InterPro" id="IPR011010">
    <property type="entry name" value="DNA_brk_join_enz"/>
</dbReference>
<dbReference type="Pfam" id="PF00589">
    <property type="entry name" value="Phage_integrase"/>
    <property type="match status" value="1"/>
</dbReference>